<protein>
    <submittedName>
        <fullName evidence="1">Uncharacterized protein</fullName>
    </submittedName>
</protein>
<name>A0A6L2JV54_TANCI</name>
<evidence type="ECO:0000313" key="1">
    <source>
        <dbReference type="EMBL" id="GEU40609.1"/>
    </source>
</evidence>
<organism evidence="1">
    <name type="scientific">Tanacetum cinerariifolium</name>
    <name type="common">Dalmatian daisy</name>
    <name type="synonym">Chrysanthemum cinerariifolium</name>
    <dbReference type="NCBI Taxonomy" id="118510"/>
    <lineage>
        <taxon>Eukaryota</taxon>
        <taxon>Viridiplantae</taxon>
        <taxon>Streptophyta</taxon>
        <taxon>Embryophyta</taxon>
        <taxon>Tracheophyta</taxon>
        <taxon>Spermatophyta</taxon>
        <taxon>Magnoliopsida</taxon>
        <taxon>eudicotyledons</taxon>
        <taxon>Gunneridae</taxon>
        <taxon>Pentapetalae</taxon>
        <taxon>asterids</taxon>
        <taxon>campanulids</taxon>
        <taxon>Asterales</taxon>
        <taxon>Asteraceae</taxon>
        <taxon>Asteroideae</taxon>
        <taxon>Anthemideae</taxon>
        <taxon>Anthemidinae</taxon>
        <taxon>Tanacetum</taxon>
    </lineage>
</organism>
<sequence>MFTEAQESGQILDEKQLAFLVDPGVPDGQAVQTIILNNVAFQTEDLDTYHSNCDDISNAKAVLMANISSYGSDVISEVPHSETYVNDMENKSVLAMQDFEQPPAVDFTDNEIHSDSNIISKPSDALPIKIKAPKELPKIILVNESLKKLEFYLAKFDNVVKIRTTPNACTKGEWRFEHTKAVVNNEIILFLKSLKDIFNVFDRDLPKEIMEVQTIFDQMDAAVQQSSVDK</sequence>
<proteinExistence type="predicted"/>
<accession>A0A6L2JV54</accession>
<dbReference type="EMBL" id="BKCJ010001325">
    <property type="protein sequence ID" value="GEU40609.1"/>
    <property type="molecule type" value="Genomic_DNA"/>
</dbReference>
<reference evidence="1" key="1">
    <citation type="journal article" date="2019" name="Sci. Rep.">
        <title>Draft genome of Tanacetum cinerariifolium, the natural source of mosquito coil.</title>
        <authorList>
            <person name="Yamashiro T."/>
            <person name="Shiraishi A."/>
            <person name="Satake H."/>
            <person name="Nakayama K."/>
        </authorList>
    </citation>
    <scope>NUCLEOTIDE SEQUENCE</scope>
</reference>
<gene>
    <name evidence="1" type="ORF">Tci_012587</name>
</gene>
<dbReference type="AlphaFoldDB" id="A0A6L2JV54"/>
<comment type="caution">
    <text evidence="1">The sequence shown here is derived from an EMBL/GenBank/DDBJ whole genome shotgun (WGS) entry which is preliminary data.</text>
</comment>